<organism evidence="10 11">
    <name type="scientific">Citrobacter braakii</name>
    <dbReference type="NCBI Taxonomy" id="57706"/>
    <lineage>
        <taxon>Bacteria</taxon>
        <taxon>Pseudomonadati</taxon>
        <taxon>Pseudomonadota</taxon>
        <taxon>Gammaproteobacteria</taxon>
        <taxon>Enterobacterales</taxon>
        <taxon>Enterobacteriaceae</taxon>
        <taxon>Citrobacter</taxon>
        <taxon>Citrobacter freundii complex</taxon>
    </lineage>
</organism>
<dbReference type="GO" id="GO:0015628">
    <property type="term" value="P:protein secretion by the type II secretion system"/>
    <property type="evidence" value="ECO:0007669"/>
    <property type="project" value="InterPro"/>
</dbReference>
<keyword evidence="6" id="KW-0997">Cell inner membrane</keyword>
<dbReference type="Gene3D" id="2.10.70.20">
    <property type="entry name" value="gspk-gspi-gspj complex like domains"/>
    <property type="match status" value="1"/>
</dbReference>
<dbReference type="PROSITE" id="PS00409">
    <property type="entry name" value="PROKAR_NTER_METHYL"/>
    <property type="match status" value="1"/>
</dbReference>
<dbReference type="Pfam" id="PF11612">
    <property type="entry name" value="T2SSJ"/>
    <property type="match status" value="1"/>
</dbReference>
<dbReference type="InterPro" id="IPR012902">
    <property type="entry name" value="N_methyl_site"/>
</dbReference>
<evidence type="ECO:0000256" key="1">
    <source>
        <dbReference type="ARBA" id="ARBA00004377"/>
    </source>
</evidence>
<dbReference type="EMBL" id="NAEW01000020">
    <property type="protein sequence ID" value="OQM39571.1"/>
    <property type="molecule type" value="Genomic_DNA"/>
</dbReference>
<gene>
    <name evidence="10" type="ORF">BZK42_24025</name>
</gene>
<accession>A0A1V8NT33</accession>
<evidence type="ECO:0000256" key="6">
    <source>
        <dbReference type="ARBA" id="ARBA00022519"/>
    </source>
</evidence>
<dbReference type="InterPro" id="IPR045584">
    <property type="entry name" value="Pilin-like"/>
</dbReference>
<keyword evidence="7" id="KW-0812">Transmembrane</keyword>
<evidence type="ECO:0000256" key="8">
    <source>
        <dbReference type="ARBA" id="ARBA00022989"/>
    </source>
</evidence>
<protein>
    <recommendedName>
        <fullName evidence="3">Type II secretion system protein J</fullName>
    </recommendedName>
</protein>
<dbReference type="GO" id="GO:0005886">
    <property type="term" value="C:plasma membrane"/>
    <property type="evidence" value="ECO:0007669"/>
    <property type="project" value="UniProtKB-SubCell"/>
</dbReference>
<proteinExistence type="inferred from homology"/>
<comment type="similarity">
    <text evidence="2">Belongs to the GSP J family.</text>
</comment>
<evidence type="ECO:0000256" key="5">
    <source>
        <dbReference type="ARBA" id="ARBA00022481"/>
    </source>
</evidence>
<evidence type="ECO:0000313" key="10">
    <source>
        <dbReference type="EMBL" id="OQM39571.1"/>
    </source>
</evidence>
<reference evidence="10 11" key="1">
    <citation type="submission" date="2017-03" db="EMBL/GenBank/DDBJ databases">
        <authorList>
            <person name="Afonso C.L."/>
            <person name="Miller P.J."/>
            <person name="Scott M.A."/>
            <person name="Spackman E."/>
            <person name="Goraichik I."/>
            <person name="Dimitrov K.M."/>
            <person name="Suarez D.L."/>
            <person name="Swayne D.E."/>
        </authorList>
    </citation>
    <scope>NUCLEOTIDE SEQUENCE [LARGE SCALE GENOMIC DNA]</scope>
    <source>
        <strain evidence="10 11">ATCC 51113</strain>
    </source>
</reference>
<evidence type="ECO:0000256" key="2">
    <source>
        <dbReference type="ARBA" id="ARBA00011084"/>
    </source>
</evidence>
<dbReference type="NCBIfam" id="TIGR01711">
    <property type="entry name" value="gspJ"/>
    <property type="match status" value="1"/>
</dbReference>
<comment type="caution">
    <text evidence="10">The sequence shown here is derived from an EMBL/GenBank/DDBJ whole genome shotgun (WGS) entry which is preliminary data.</text>
</comment>
<dbReference type="NCBIfam" id="TIGR02532">
    <property type="entry name" value="IV_pilin_GFxxxE"/>
    <property type="match status" value="1"/>
</dbReference>
<dbReference type="PANTHER" id="PTHR39583:SF2">
    <property type="entry name" value="TYPE II SECRETION SYSTEM PROTEIN J"/>
    <property type="match status" value="1"/>
</dbReference>
<dbReference type="AlphaFoldDB" id="A0A1V8NT33"/>
<dbReference type="InterPro" id="IPR010055">
    <property type="entry name" value="T2SS_protein-GspJ"/>
</dbReference>
<keyword evidence="8" id="KW-1133">Transmembrane helix</keyword>
<name>A0A1V8NT33_CITBR</name>
<dbReference type="GO" id="GO:0015627">
    <property type="term" value="C:type II protein secretion system complex"/>
    <property type="evidence" value="ECO:0007669"/>
    <property type="project" value="InterPro"/>
</dbReference>
<dbReference type="PANTHER" id="PTHR39583">
    <property type="entry name" value="TYPE II SECRETION SYSTEM PROTEIN J-RELATED"/>
    <property type="match status" value="1"/>
</dbReference>
<dbReference type="Pfam" id="PF07963">
    <property type="entry name" value="N_methyl"/>
    <property type="match status" value="1"/>
</dbReference>
<evidence type="ECO:0000256" key="3">
    <source>
        <dbReference type="ARBA" id="ARBA00021539"/>
    </source>
</evidence>
<evidence type="ECO:0000313" key="11">
    <source>
        <dbReference type="Proteomes" id="UP000192573"/>
    </source>
</evidence>
<evidence type="ECO:0000256" key="9">
    <source>
        <dbReference type="ARBA" id="ARBA00023136"/>
    </source>
</evidence>
<dbReference type="InterPro" id="IPR051621">
    <property type="entry name" value="T2SS_protein_J"/>
</dbReference>
<dbReference type="RefSeq" id="WP_080860568.1">
    <property type="nucleotide sequence ID" value="NZ_NAEW01000020.1"/>
</dbReference>
<comment type="subcellular location">
    <subcellularLocation>
        <location evidence="1">Cell inner membrane</location>
        <topology evidence="1">Single-pass membrane protein</topology>
    </subcellularLocation>
</comment>
<keyword evidence="4" id="KW-1003">Cell membrane</keyword>
<evidence type="ECO:0000256" key="4">
    <source>
        <dbReference type="ARBA" id="ARBA00022475"/>
    </source>
</evidence>
<dbReference type="SUPFAM" id="SSF54523">
    <property type="entry name" value="Pili subunits"/>
    <property type="match status" value="1"/>
</dbReference>
<evidence type="ECO:0000256" key="7">
    <source>
        <dbReference type="ARBA" id="ARBA00022692"/>
    </source>
</evidence>
<keyword evidence="9" id="KW-0472">Membrane</keyword>
<dbReference type="Proteomes" id="UP000192573">
    <property type="component" value="Unassembled WGS sequence"/>
</dbReference>
<sequence length="209" mass="24165">MFQQRVKGFTLLEMLLALAVFAALSISAFQVLQGVIRADELSRNKVQRLAELQKGFSQMERDFTQMIPRFNRESESLLLAAPHLLKSDDWGISFTRNSWLNPGGMLPRPELQRVGYRLQQQKLERLSYFHVDHPAGVSPDVKVVLDGVNTFRLRFFVNGAWQDHWDNTSILPQAVEVTLAVDEFVELTRQFLLSQERGECRRGSRAWRF</sequence>
<keyword evidence="5" id="KW-0488">Methylation</keyword>
<dbReference type="Gene3D" id="3.10.610.10">
    <property type="entry name" value="GSPII I/J protein-like"/>
    <property type="match status" value="1"/>
</dbReference>